<accession>A0A5K3EID7</accession>
<protein>
    <submittedName>
        <fullName evidence="1">Uncharacterized protein</fullName>
    </submittedName>
</protein>
<proteinExistence type="predicted"/>
<reference evidence="1" key="1">
    <citation type="submission" date="2019-11" db="UniProtKB">
        <authorList>
            <consortium name="WormBaseParasite"/>
        </authorList>
    </citation>
    <scope>IDENTIFICATION</scope>
</reference>
<sequence length="93" mass="9902">MGSRLQTQPQVILSAELTGKNCICARSTKAAPVLITTTALVFSTCPASRLQLPPPCGWANWLCTAEDGLAAVPLDRYVVAIIESPFEPLDACQ</sequence>
<evidence type="ECO:0000313" key="1">
    <source>
        <dbReference type="WBParaSite" id="MCU_000510-RA"/>
    </source>
</evidence>
<organism evidence="1">
    <name type="scientific">Mesocestoides corti</name>
    <name type="common">Flatworm</name>
    <dbReference type="NCBI Taxonomy" id="53468"/>
    <lineage>
        <taxon>Eukaryota</taxon>
        <taxon>Metazoa</taxon>
        <taxon>Spiralia</taxon>
        <taxon>Lophotrochozoa</taxon>
        <taxon>Platyhelminthes</taxon>
        <taxon>Cestoda</taxon>
        <taxon>Eucestoda</taxon>
        <taxon>Cyclophyllidea</taxon>
        <taxon>Mesocestoididae</taxon>
        <taxon>Mesocestoides</taxon>
    </lineage>
</organism>
<name>A0A5K3EID7_MESCO</name>
<dbReference type="WBParaSite" id="MCU_000510-RA">
    <property type="protein sequence ID" value="MCU_000510-RA"/>
    <property type="gene ID" value="MCU_000510"/>
</dbReference>
<dbReference type="AlphaFoldDB" id="A0A5K3EID7"/>